<feature type="region of interest" description="Disordered" evidence="4">
    <location>
        <begin position="1"/>
        <end position="53"/>
    </location>
</feature>
<organism evidence="7 8">
    <name type="scientific">Roseimicrobium gellanilyticum</name>
    <dbReference type="NCBI Taxonomy" id="748857"/>
    <lineage>
        <taxon>Bacteria</taxon>
        <taxon>Pseudomonadati</taxon>
        <taxon>Verrucomicrobiota</taxon>
        <taxon>Verrucomicrobiia</taxon>
        <taxon>Verrucomicrobiales</taxon>
        <taxon>Verrucomicrobiaceae</taxon>
        <taxon>Roseimicrobium</taxon>
    </lineage>
</organism>
<protein>
    <submittedName>
        <fullName evidence="7">IclR family transcriptional regulator</fullName>
    </submittedName>
</protein>
<dbReference type="GO" id="GO:0045892">
    <property type="term" value="P:negative regulation of DNA-templated transcription"/>
    <property type="evidence" value="ECO:0007669"/>
    <property type="project" value="TreeGrafter"/>
</dbReference>
<evidence type="ECO:0000313" key="8">
    <source>
        <dbReference type="Proteomes" id="UP000253426"/>
    </source>
</evidence>
<evidence type="ECO:0000313" key="7">
    <source>
        <dbReference type="EMBL" id="RBP48265.1"/>
    </source>
</evidence>
<sequence length="302" mass="32151">MKTPAIQRTTSNSNRSLPGEGPTGNGSNSNGDTLTNGNGNGNGAAAVTPVESESQAPALQRGLAVLEFLAGREEGATLSEISAALGLSPASSFRLTGVLEDSGYVLREETSRRFRLSRKLLRLGQPQHEGRSLVECCLPAMREVLAQTGETVQLCCLAEHECVMIEQLPSTHPFKYIVDLGSRPPIHCCAPGKAMLAYLPEPALGAALAATTFTTHTPRTLTTAEALVESFGKIRERGFAVDQGEHFEGIHCVAAPLLDRHGHPVAAITIAGPSTRIQARRFNEYGRIMKQAAAQAALRYLG</sequence>
<feature type="compositionally biased region" description="Low complexity" evidence="4">
    <location>
        <begin position="25"/>
        <end position="37"/>
    </location>
</feature>
<dbReference type="Gene3D" id="3.30.450.40">
    <property type="match status" value="1"/>
</dbReference>
<dbReference type="PROSITE" id="PS51078">
    <property type="entry name" value="ICLR_ED"/>
    <property type="match status" value="1"/>
</dbReference>
<keyword evidence="8" id="KW-1185">Reference proteome</keyword>
<accession>A0A366HXP7</accession>
<feature type="domain" description="IclR-ED" evidence="6">
    <location>
        <begin position="119"/>
        <end position="302"/>
    </location>
</feature>
<dbReference type="PANTHER" id="PTHR30136:SF24">
    <property type="entry name" value="HTH-TYPE TRANSCRIPTIONAL REPRESSOR ALLR"/>
    <property type="match status" value="1"/>
</dbReference>
<evidence type="ECO:0000259" key="5">
    <source>
        <dbReference type="PROSITE" id="PS51077"/>
    </source>
</evidence>
<keyword evidence="3" id="KW-0804">Transcription</keyword>
<dbReference type="RefSeq" id="WP_113957131.1">
    <property type="nucleotide sequence ID" value="NZ_QNRR01000001.1"/>
</dbReference>
<evidence type="ECO:0000256" key="3">
    <source>
        <dbReference type="ARBA" id="ARBA00023163"/>
    </source>
</evidence>
<dbReference type="InterPro" id="IPR036388">
    <property type="entry name" value="WH-like_DNA-bd_sf"/>
</dbReference>
<comment type="caution">
    <text evidence="7">The sequence shown here is derived from an EMBL/GenBank/DDBJ whole genome shotgun (WGS) entry which is preliminary data.</text>
</comment>
<gene>
    <name evidence="7" type="ORF">DES53_1011067</name>
</gene>
<dbReference type="InterPro" id="IPR014757">
    <property type="entry name" value="Tscrpt_reg_IclR_C"/>
</dbReference>
<evidence type="ECO:0000259" key="6">
    <source>
        <dbReference type="PROSITE" id="PS51078"/>
    </source>
</evidence>
<dbReference type="AlphaFoldDB" id="A0A366HXP7"/>
<reference evidence="7 8" key="1">
    <citation type="submission" date="2018-06" db="EMBL/GenBank/DDBJ databases">
        <title>Genomic Encyclopedia of Type Strains, Phase IV (KMG-IV): sequencing the most valuable type-strain genomes for metagenomic binning, comparative biology and taxonomic classification.</title>
        <authorList>
            <person name="Goeker M."/>
        </authorList>
    </citation>
    <scope>NUCLEOTIDE SEQUENCE [LARGE SCALE GENOMIC DNA]</scope>
    <source>
        <strain evidence="7 8">DSM 25532</strain>
    </source>
</reference>
<feature type="compositionally biased region" description="Polar residues" evidence="4">
    <location>
        <begin position="1"/>
        <end position="16"/>
    </location>
</feature>
<dbReference type="Pfam" id="PF01614">
    <property type="entry name" value="IclR_C"/>
    <property type="match status" value="1"/>
</dbReference>
<dbReference type="InterPro" id="IPR005471">
    <property type="entry name" value="Tscrpt_reg_IclR_N"/>
</dbReference>
<dbReference type="InterPro" id="IPR036390">
    <property type="entry name" value="WH_DNA-bd_sf"/>
</dbReference>
<dbReference type="Gene3D" id="1.10.10.10">
    <property type="entry name" value="Winged helix-like DNA-binding domain superfamily/Winged helix DNA-binding domain"/>
    <property type="match status" value="1"/>
</dbReference>
<proteinExistence type="predicted"/>
<evidence type="ECO:0000256" key="2">
    <source>
        <dbReference type="ARBA" id="ARBA00023125"/>
    </source>
</evidence>
<dbReference type="SMART" id="SM00346">
    <property type="entry name" value="HTH_ICLR"/>
    <property type="match status" value="1"/>
</dbReference>
<dbReference type="OrthoDB" id="9791752at2"/>
<dbReference type="SUPFAM" id="SSF55781">
    <property type="entry name" value="GAF domain-like"/>
    <property type="match status" value="1"/>
</dbReference>
<dbReference type="PROSITE" id="PS51077">
    <property type="entry name" value="HTH_ICLR"/>
    <property type="match status" value="1"/>
</dbReference>
<dbReference type="EMBL" id="QNRR01000001">
    <property type="protein sequence ID" value="RBP48265.1"/>
    <property type="molecule type" value="Genomic_DNA"/>
</dbReference>
<evidence type="ECO:0000256" key="4">
    <source>
        <dbReference type="SAM" id="MobiDB-lite"/>
    </source>
</evidence>
<keyword evidence="2" id="KW-0238">DNA-binding</keyword>
<dbReference type="PANTHER" id="PTHR30136">
    <property type="entry name" value="HELIX-TURN-HELIX TRANSCRIPTIONAL REGULATOR, ICLR FAMILY"/>
    <property type="match status" value="1"/>
</dbReference>
<dbReference type="InterPro" id="IPR029016">
    <property type="entry name" value="GAF-like_dom_sf"/>
</dbReference>
<dbReference type="Proteomes" id="UP000253426">
    <property type="component" value="Unassembled WGS sequence"/>
</dbReference>
<name>A0A366HXP7_9BACT</name>
<dbReference type="SUPFAM" id="SSF46785">
    <property type="entry name" value="Winged helix' DNA-binding domain"/>
    <property type="match status" value="1"/>
</dbReference>
<dbReference type="Pfam" id="PF09339">
    <property type="entry name" value="HTH_IclR"/>
    <property type="match status" value="1"/>
</dbReference>
<keyword evidence="1" id="KW-0805">Transcription regulation</keyword>
<feature type="domain" description="HTH iclR-type" evidence="5">
    <location>
        <begin position="56"/>
        <end position="118"/>
    </location>
</feature>
<dbReference type="InterPro" id="IPR050707">
    <property type="entry name" value="HTH_MetabolicPath_Reg"/>
</dbReference>
<dbReference type="GO" id="GO:0003700">
    <property type="term" value="F:DNA-binding transcription factor activity"/>
    <property type="evidence" value="ECO:0007669"/>
    <property type="project" value="TreeGrafter"/>
</dbReference>
<evidence type="ECO:0000256" key="1">
    <source>
        <dbReference type="ARBA" id="ARBA00023015"/>
    </source>
</evidence>
<dbReference type="GO" id="GO:0003677">
    <property type="term" value="F:DNA binding"/>
    <property type="evidence" value="ECO:0007669"/>
    <property type="project" value="UniProtKB-KW"/>
</dbReference>